<gene>
    <name evidence="1" type="ORF">PSON_ATCC_30995.1.T0710100</name>
</gene>
<comment type="caution">
    <text evidence="1">The sequence shown here is derived from an EMBL/GenBank/DDBJ whole genome shotgun (WGS) entry which is preliminary data.</text>
</comment>
<sequence>MRNNNNQQFKYVAILFPKYKIDSEIYQTLSSQQFLSINPQIQLLPKIQPMQIKSQPNSPVKVKSKMLTILLLQFKDQIVLIITIQRLNCFNRINALNCSIKTLCQIFKYYKLNKIRQFQLDNP</sequence>
<proteinExistence type="predicted"/>
<protein>
    <submittedName>
        <fullName evidence="1">Uncharacterized protein</fullName>
    </submittedName>
</protein>
<evidence type="ECO:0000313" key="1">
    <source>
        <dbReference type="EMBL" id="CAD8099019.1"/>
    </source>
</evidence>
<accession>A0A8S1P7K0</accession>
<dbReference type="EMBL" id="CAJJDN010000071">
    <property type="protein sequence ID" value="CAD8099019.1"/>
    <property type="molecule type" value="Genomic_DNA"/>
</dbReference>
<organism evidence="1 2">
    <name type="scientific">Paramecium sonneborni</name>
    <dbReference type="NCBI Taxonomy" id="65129"/>
    <lineage>
        <taxon>Eukaryota</taxon>
        <taxon>Sar</taxon>
        <taxon>Alveolata</taxon>
        <taxon>Ciliophora</taxon>
        <taxon>Intramacronucleata</taxon>
        <taxon>Oligohymenophorea</taxon>
        <taxon>Peniculida</taxon>
        <taxon>Parameciidae</taxon>
        <taxon>Paramecium</taxon>
    </lineage>
</organism>
<reference evidence="1" key="1">
    <citation type="submission" date="2021-01" db="EMBL/GenBank/DDBJ databases">
        <authorList>
            <consortium name="Genoscope - CEA"/>
            <person name="William W."/>
        </authorList>
    </citation>
    <scope>NUCLEOTIDE SEQUENCE</scope>
</reference>
<dbReference type="AlphaFoldDB" id="A0A8S1P7K0"/>
<dbReference type="Proteomes" id="UP000692954">
    <property type="component" value="Unassembled WGS sequence"/>
</dbReference>
<name>A0A8S1P7K0_9CILI</name>
<keyword evidence="2" id="KW-1185">Reference proteome</keyword>
<evidence type="ECO:0000313" key="2">
    <source>
        <dbReference type="Proteomes" id="UP000692954"/>
    </source>
</evidence>